<reference evidence="13" key="3">
    <citation type="submission" date="2017-03" db="EMBL/GenBank/DDBJ databases">
        <authorList>
            <person name="Dastager S.G."/>
            <person name="Neurgaonkar P.S."/>
            <person name="Dharne M.S."/>
        </authorList>
    </citation>
    <scope>NUCLEOTIDE SEQUENCE</scope>
    <source>
        <strain evidence="13">DSM 25145</strain>
    </source>
</reference>
<dbReference type="Pfam" id="PF00015">
    <property type="entry name" value="MCPsignal"/>
    <property type="match status" value="1"/>
</dbReference>
<dbReference type="Proteomes" id="UP000186385">
    <property type="component" value="Unassembled WGS sequence"/>
</dbReference>
<reference evidence="14 15" key="1">
    <citation type="submission" date="2017-01" db="EMBL/GenBank/DDBJ databases">
        <authorList>
            <person name="Mah S.A."/>
            <person name="Swanson W.J."/>
            <person name="Moy G.W."/>
            <person name="Vacquier V.D."/>
        </authorList>
    </citation>
    <scope>NUCLEOTIDE SEQUENCE [LARGE SCALE GENOMIC DNA]</scope>
    <source>
        <strain evidence="14 15">NIO-1016</strain>
    </source>
</reference>
<feature type="transmembrane region" description="Helical" evidence="10">
    <location>
        <begin position="195"/>
        <end position="215"/>
    </location>
</feature>
<keyword evidence="16" id="KW-1185">Reference proteome</keyword>
<dbReference type="Pfam" id="PF00672">
    <property type="entry name" value="HAMP"/>
    <property type="match status" value="1"/>
</dbReference>
<feature type="domain" description="Methyl-accepting transducer" evidence="11">
    <location>
        <begin position="288"/>
        <end position="538"/>
    </location>
</feature>
<proteinExistence type="inferred from homology"/>
<reference evidence="16" key="2">
    <citation type="submission" date="2017-03" db="EMBL/GenBank/DDBJ databases">
        <title>Bacillus sp. V-88(T) DSM27956, whole genome shotgun sequencing project.</title>
        <authorList>
            <person name="Dastager S.G."/>
            <person name="Neurgaonkar P.S."/>
            <person name="Dharne M.S."/>
        </authorList>
    </citation>
    <scope>NUCLEOTIDE SEQUENCE [LARGE SCALE GENOMIC DNA]</scope>
    <source>
        <strain evidence="16">DSM 25145</strain>
    </source>
</reference>
<protein>
    <submittedName>
        <fullName evidence="14">Methyl-accepting chemotaxis sensory transducer with Cache sensor</fullName>
    </submittedName>
</protein>
<keyword evidence="4 10" id="KW-1133">Transmembrane helix</keyword>
<dbReference type="PANTHER" id="PTHR32089">
    <property type="entry name" value="METHYL-ACCEPTING CHEMOTAXIS PROTEIN MCPB"/>
    <property type="match status" value="1"/>
</dbReference>
<dbReference type="STRING" id="1017273.SAMN05443094_10980"/>
<evidence type="ECO:0000256" key="3">
    <source>
        <dbReference type="ARBA" id="ARBA00022692"/>
    </source>
</evidence>
<dbReference type="InterPro" id="IPR004089">
    <property type="entry name" value="MCPsignal_dom"/>
</dbReference>
<dbReference type="InterPro" id="IPR003660">
    <property type="entry name" value="HAMP_dom"/>
</dbReference>
<dbReference type="CDD" id="cd06225">
    <property type="entry name" value="HAMP"/>
    <property type="match status" value="1"/>
</dbReference>
<feature type="transmembrane region" description="Helical" evidence="10">
    <location>
        <begin position="12"/>
        <end position="32"/>
    </location>
</feature>
<evidence type="ECO:0000256" key="8">
    <source>
        <dbReference type="PROSITE-ProRule" id="PRU00284"/>
    </source>
</evidence>
<name>A0A1N7BFT8_9BACI</name>
<dbReference type="GO" id="GO:0007165">
    <property type="term" value="P:signal transduction"/>
    <property type="evidence" value="ECO:0007669"/>
    <property type="project" value="UniProtKB-KW"/>
</dbReference>
<dbReference type="RefSeq" id="WP_045850296.1">
    <property type="nucleotide sequence ID" value="NZ_FTLX01000009.1"/>
</dbReference>
<keyword evidence="9" id="KW-0175">Coiled coil</keyword>
<evidence type="ECO:0000256" key="6">
    <source>
        <dbReference type="ARBA" id="ARBA00023224"/>
    </source>
</evidence>
<comment type="similarity">
    <text evidence="7">Belongs to the methyl-accepting chemotaxis (MCP) protein family.</text>
</comment>
<evidence type="ECO:0000256" key="2">
    <source>
        <dbReference type="ARBA" id="ARBA00022475"/>
    </source>
</evidence>
<evidence type="ECO:0000256" key="1">
    <source>
        <dbReference type="ARBA" id="ARBA00004651"/>
    </source>
</evidence>
<gene>
    <name evidence="13" type="ORF">B1B05_16260</name>
    <name evidence="14" type="ORF">SAMN05443094_10980</name>
</gene>
<comment type="subcellular location">
    <subcellularLocation>
        <location evidence="1">Cell membrane</location>
        <topology evidence="1">Multi-pass membrane protein</topology>
    </subcellularLocation>
</comment>
<dbReference type="PANTHER" id="PTHR32089:SF112">
    <property type="entry name" value="LYSOZYME-LIKE PROTEIN-RELATED"/>
    <property type="match status" value="1"/>
</dbReference>
<feature type="domain" description="HAMP" evidence="12">
    <location>
        <begin position="217"/>
        <end position="269"/>
    </location>
</feature>
<keyword evidence="5 10" id="KW-0472">Membrane</keyword>
<evidence type="ECO:0000256" key="7">
    <source>
        <dbReference type="ARBA" id="ARBA00029447"/>
    </source>
</evidence>
<dbReference type="Proteomes" id="UP000215545">
    <property type="component" value="Unassembled WGS sequence"/>
</dbReference>
<dbReference type="EMBL" id="FTLX01000009">
    <property type="protein sequence ID" value="SIR50218.1"/>
    <property type="molecule type" value="Genomic_DNA"/>
</dbReference>
<dbReference type="GO" id="GO:0005886">
    <property type="term" value="C:plasma membrane"/>
    <property type="evidence" value="ECO:0007669"/>
    <property type="project" value="UniProtKB-SubCell"/>
</dbReference>
<keyword evidence="2" id="KW-1003">Cell membrane</keyword>
<dbReference type="PRINTS" id="PR00260">
    <property type="entry name" value="CHEMTRNSDUCR"/>
</dbReference>
<evidence type="ECO:0000259" key="11">
    <source>
        <dbReference type="PROSITE" id="PS50111"/>
    </source>
</evidence>
<dbReference type="InterPro" id="IPR004090">
    <property type="entry name" value="Chemotax_Me-accpt_rcpt"/>
</dbReference>
<evidence type="ECO:0000313" key="14">
    <source>
        <dbReference type="EMBL" id="SIR50218.1"/>
    </source>
</evidence>
<dbReference type="Gene3D" id="1.10.287.950">
    <property type="entry name" value="Methyl-accepting chemotaxis protein"/>
    <property type="match status" value="1"/>
</dbReference>
<keyword evidence="3 10" id="KW-0812">Transmembrane</keyword>
<evidence type="ECO:0000313" key="16">
    <source>
        <dbReference type="Proteomes" id="UP000215545"/>
    </source>
</evidence>
<dbReference type="AlphaFoldDB" id="A0A1N7BFT8"/>
<dbReference type="GO" id="GO:0004888">
    <property type="term" value="F:transmembrane signaling receptor activity"/>
    <property type="evidence" value="ECO:0007669"/>
    <property type="project" value="InterPro"/>
</dbReference>
<dbReference type="PROSITE" id="PS50885">
    <property type="entry name" value="HAMP"/>
    <property type="match status" value="1"/>
</dbReference>
<dbReference type="PROSITE" id="PS50111">
    <property type="entry name" value="CHEMOTAXIS_TRANSDUC_2"/>
    <property type="match status" value="1"/>
</dbReference>
<evidence type="ECO:0000313" key="15">
    <source>
        <dbReference type="Proteomes" id="UP000186385"/>
    </source>
</evidence>
<sequence>MKKESVFFKLMLLITIMILLTAGVIGGMSYYLSKQELTEAGKADMKHLVDTSLVTLGLLNEQVESGELTMEEAKERARVLLVGPKNGDVYDHTQSSFLYKQDGYLVAYGQDFSSELHPKNPVGDIPDDTTNRENMVNASKEPDVESRYVYFPDTLDDGTPVTKTAYMSYFEPWEWTVGMIVLDDQFYQELSQLKWLIVAVAGGMTAASILLFFLASRKKLRLLNEISSAFAAISDKRLEEKALPESKDEIGQLGLSFNHMSRQLRGLIERLQETSSKVMDSSTSLSAVSEETAAGSEEVGRAISDIAAGTVMQAADLDETTRSLDRLNDSIQSMNSQNERIKDVTHRSEAAASQGTEIVSRLKQSNEESLFSSNEVSKNISNLYLKIKEISRITDTIESISAETNLLALNASIEAARAGEHGKGFAVVASEVRKLAEQSNQSTKQIQGMITGIEAETEKTVLAVSETIDRSQQLNGAVNETEEQFILISRAIGDTVDGILMLTNELEQITEQSGGISTAIRNASSVSEQTAASVEEMTASIDEQAQAIAQLANSAELLTDLSRELNGMIDQYSLQ</sequence>
<dbReference type="SUPFAM" id="SSF58104">
    <property type="entry name" value="Methyl-accepting chemotaxis protein (MCP) signaling domain"/>
    <property type="match status" value="1"/>
</dbReference>
<evidence type="ECO:0000256" key="10">
    <source>
        <dbReference type="SAM" id="Phobius"/>
    </source>
</evidence>
<evidence type="ECO:0000313" key="13">
    <source>
        <dbReference type="EMBL" id="OXS74714.1"/>
    </source>
</evidence>
<dbReference type="SMART" id="SM00304">
    <property type="entry name" value="HAMP"/>
    <property type="match status" value="1"/>
</dbReference>
<dbReference type="SMART" id="SM00283">
    <property type="entry name" value="MA"/>
    <property type="match status" value="1"/>
</dbReference>
<organism evidence="14 15">
    <name type="scientific">Domibacillus enclensis</name>
    <dbReference type="NCBI Taxonomy" id="1017273"/>
    <lineage>
        <taxon>Bacteria</taxon>
        <taxon>Bacillati</taxon>
        <taxon>Bacillota</taxon>
        <taxon>Bacilli</taxon>
        <taxon>Bacillales</taxon>
        <taxon>Bacillaceae</taxon>
        <taxon>Domibacillus</taxon>
    </lineage>
</organism>
<dbReference type="GO" id="GO:0006935">
    <property type="term" value="P:chemotaxis"/>
    <property type="evidence" value="ECO:0007669"/>
    <property type="project" value="InterPro"/>
</dbReference>
<feature type="coiled-coil region" evidence="9">
    <location>
        <begin position="317"/>
        <end position="344"/>
    </location>
</feature>
<dbReference type="OrthoDB" id="9760371at2"/>
<evidence type="ECO:0000256" key="5">
    <source>
        <dbReference type="ARBA" id="ARBA00023136"/>
    </source>
</evidence>
<dbReference type="Gene3D" id="3.30.450.20">
    <property type="entry name" value="PAS domain"/>
    <property type="match status" value="1"/>
</dbReference>
<evidence type="ECO:0000259" key="12">
    <source>
        <dbReference type="PROSITE" id="PS50885"/>
    </source>
</evidence>
<evidence type="ECO:0000256" key="4">
    <source>
        <dbReference type="ARBA" id="ARBA00022989"/>
    </source>
</evidence>
<dbReference type="EMBL" id="MWSK01000009">
    <property type="protein sequence ID" value="OXS74714.1"/>
    <property type="molecule type" value="Genomic_DNA"/>
</dbReference>
<keyword evidence="6 8" id="KW-0807">Transducer</keyword>
<dbReference type="Pfam" id="PF17200">
    <property type="entry name" value="sCache_2"/>
    <property type="match status" value="1"/>
</dbReference>
<dbReference type="SMART" id="SM01049">
    <property type="entry name" value="Cache_2"/>
    <property type="match status" value="1"/>
</dbReference>
<accession>A0A1N7BFT8</accession>
<evidence type="ECO:0000256" key="9">
    <source>
        <dbReference type="SAM" id="Coils"/>
    </source>
</evidence>
<dbReference type="InterPro" id="IPR033480">
    <property type="entry name" value="sCache_2"/>
</dbReference>